<dbReference type="Proteomes" id="UP000887572">
    <property type="component" value="Unplaced"/>
</dbReference>
<dbReference type="WBParaSite" id="Gr19_v10_g10737.t1">
    <property type="protein sequence ID" value="Gr19_v10_g10737.t1"/>
    <property type="gene ID" value="Gr19_v10_g10737"/>
</dbReference>
<evidence type="ECO:0000313" key="3">
    <source>
        <dbReference type="WBParaSite" id="Gr19_v10_g10737.t1"/>
    </source>
</evidence>
<reference evidence="3" key="1">
    <citation type="submission" date="2022-11" db="UniProtKB">
        <authorList>
            <consortium name="WormBaseParasite"/>
        </authorList>
    </citation>
    <scope>IDENTIFICATION</scope>
</reference>
<evidence type="ECO:0000256" key="1">
    <source>
        <dbReference type="SAM" id="MobiDB-lite"/>
    </source>
</evidence>
<protein>
    <submittedName>
        <fullName evidence="3">Uncharacterized protein</fullName>
    </submittedName>
</protein>
<dbReference type="AlphaFoldDB" id="A0A914GRJ4"/>
<sequence>MMNGRPTWKCDDDNKTARRPLRVLNRRPRVKQWRPQRTPQTRFAARRRTIGGQWRGNWDNQKRGEKGNKTAQKAQ</sequence>
<organism evidence="2 3">
    <name type="scientific">Globodera rostochiensis</name>
    <name type="common">Golden nematode worm</name>
    <name type="synonym">Heterodera rostochiensis</name>
    <dbReference type="NCBI Taxonomy" id="31243"/>
    <lineage>
        <taxon>Eukaryota</taxon>
        <taxon>Metazoa</taxon>
        <taxon>Ecdysozoa</taxon>
        <taxon>Nematoda</taxon>
        <taxon>Chromadorea</taxon>
        <taxon>Rhabditida</taxon>
        <taxon>Tylenchina</taxon>
        <taxon>Tylenchomorpha</taxon>
        <taxon>Tylenchoidea</taxon>
        <taxon>Heteroderidae</taxon>
        <taxon>Heteroderinae</taxon>
        <taxon>Globodera</taxon>
    </lineage>
</organism>
<accession>A0A914GRJ4</accession>
<evidence type="ECO:0000313" key="2">
    <source>
        <dbReference type="Proteomes" id="UP000887572"/>
    </source>
</evidence>
<feature type="region of interest" description="Disordered" evidence="1">
    <location>
        <begin position="30"/>
        <end position="75"/>
    </location>
</feature>
<name>A0A914GRJ4_GLORO</name>
<proteinExistence type="predicted"/>
<keyword evidence="2" id="KW-1185">Reference proteome</keyword>